<protein>
    <submittedName>
        <fullName evidence="10">Simple sugar transport system ATP-binding protein</fullName>
    </submittedName>
</protein>
<gene>
    <name evidence="10" type="ORF">SAMN02910432_01754</name>
</gene>
<keyword evidence="5" id="KW-0547">Nucleotide-binding</keyword>
<dbReference type="SMART" id="SM00382">
    <property type="entry name" value="AAA"/>
    <property type="match status" value="2"/>
</dbReference>
<dbReference type="PANTHER" id="PTHR43790:SF4">
    <property type="entry name" value="GUANOSINE IMPORT ATP-BINDING PROTEIN NUPO"/>
    <property type="match status" value="1"/>
</dbReference>
<keyword evidence="10" id="KW-0762">Sugar transport</keyword>
<dbReference type="PROSITE" id="PS00211">
    <property type="entry name" value="ABC_TRANSPORTER_1"/>
    <property type="match status" value="1"/>
</dbReference>
<proteinExistence type="predicted"/>
<dbReference type="Gene3D" id="3.40.50.300">
    <property type="entry name" value="P-loop containing nucleotide triphosphate hydrolases"/>
    <property type="match status" value="2"/>
</dbReference>
<evidence type="ECO:0000313" key="10">
    <source>
        <dbReference type="EMBL" id="SFG53792.1"/>
    </source>
</evidence>
<keyword evidence="3" id="KW-1003">Cell membrane</keyword>
<evidence type="ECO:0000256" key="3">
    <source>
        <dbReference type="ARBA" id="ARBA00022475"/>
    </source>
</evidence>
<dbReference type="InterPro" id="IPR027417">
    <property type="entry name" value="P-loop_NTPase"/>
</dbReference>
<evidence type="ECO:0000256" key="4">
    <source>
        <dbReference type="ARBA" id="ARBA00022737"/>
    </source>
</evidence>
<feature type="domain" description="ABC transporter" evidence="9">
    <location>
        <begin position="258"/>
        <end position="501"/>
    </location>
</feature>
<dbReference type="SUPFAM" id="SSF52540">
    <property type="entry name" value="P-loop containing nucleoside triphosphate hydrolases"/>
    <property type="match status" value="2"/>
</dbReference>
<dbReference type="EMBL" id="FOPI01000033">
    <property type="protein sequence ID" value="SFG53792.1"/>
    <property type="molecule type" value="Genomic_DNA"/>
</dbReference>
<evidence type="ECO:0000256" key="6">
    <source>
        <dbReference type="ARBA" id="ARBA00022840"/>
    </source>
</evidence>
<keyword evidence="7" id="KW-1278">Translocase</keyword>
<evidence type="ECO:0000256" key="1">
    <source>
        <dbReference type="ARBA" id="ARBA00004202"/>
    </source>
</evidence>
<dbReference type="GeneID" id="29803033"/>
<comment type="subcellular location">
    <subcellularLocation>
        <location evidence="1">Cell membrane</location>
        <topology evidence="1">Peripheral membrane protein</topology>
    </subcellularLocation>
</comment>
<evidence type="ECO:0000256" key="7">
    <source>
        <dbReference type="ARBA" id="ARBA00022967"/>
    </source>
</evidence>
<evidence type="ECO:0000256" key="8">
    <source>
        <dbReference type="ARBA" id="ARBA00023136"/>
    </source>
</evidence>
<dbReference type="Pfam" id="PF00005">
    <property type="entry name" value="ABC_tran"/>
    <property type="match status" value="2"/>
</dbReference>
<dbReference type="GO" id="GO:0005886">
    <property type="term" value="C:plasma membrane"/>
    <property type="evidence" value="ECO:0007669"/>
    <property type="project" value="UniProtKB-SubCell"/>
</dbReference>
<reference evidence="11" key="1">
    <citation type="submission" date="2016-10" db="EMBL/GenBank/DDBJ databases">
        <authorList>
            <person name="Varghese N."/>
            <person name="Submissions S."/>
        </authorList>
    </citation>
    <scope>NUCLEOTIDE SEQUENCE [LARGE SCALE GENOMIC DNA]</scope>
    <source>
        <strain evidence="11">DSM 20403</strain>
    </source>
</reference>
<keyword evidence="2" id="KW-0813">Transport</keyword>
<dbReference type="CDD" id="cd03215">
    <property type="entry name" value="ABC_Carb_Monos_II"/>
    <property type="match status" value="1"/>
</dbReference>
<name>A0A1I2SM26_9LACO</name>
<evidence type="ECO:0000313" key="11">
    <source>
        <dbReference type="Proteomes" id="UP000182635"/>
    </source>
</evidence>
<keyword evidence="8" id="KW-0472">Membrane</keyword>
<dbReference type="FunFam" id="3.40.50.300:FF:000127">
    <property type="entry name" value="Ribose import ATP-binding protein RbsA"/>
    <property type="match status" value="1"/>
</dbReference>
<dbReference type="GO" id="GO:0005524">
    <property type="term" value="F:ATP binding"/>
    <property type="evidence" value="ECO:0007669"/>
    <property type="project" value="UniProtKB-KW"/>
</dbReference>
<dbReference type="CDD" id="cd03216">
    <property type="entry name" value="ABC_Carb_Monos_I"/>
    <property type="match status" value="1"/>
</dbReference>
<keyword evidence="4" id="KW-0677">Repeat</keyword>
<dbReference type="InterPro" id="IPR003593">
    <property type="entry name" value="AAA+_ATPase"/>
</dbReference>
<dbReference type="Proteomes" id="UP000182635">
    <property type="component" value="Unassembled WGS sequence"/>
</dbReference>
<dbReference type="PANTHER" id="PTHR43790">
    <property type="entry name" value="CARBOHYDRATE TRANSPORT ATP-BINDING PROTEIN MG119-RELATED"/>
    <property type="match status" value="1"/>
</dbReference>
<evidence type="ECO:0000256" key="2">
    <source>
        <dbReference type="ARBA" id="ARBA00022448"/>
    </source>
</evidence>
<dbReference type="InterPro" id="IPR003439">
    <property type="entry name" value="ABC_transporter-like_ATP-bd"/>
</dbReference>
<keyword evidence="6 10" id="KW-0067">ATP-binding</keyword>
<accession>A0A1I2SM26</accession>
<dbReference type="RefSeq" id="WP_014074272.1">
    <property type="nucleotide sequence ID" value="NZ_AYYL01000045.1"/>
</dbReference>
<evidence type="ECO:0000259" key="9">
    <source>
        <dbReference type="PROSITE" id="PS50893"/>
    </source>
</evidence>
<organism evidence="10 11">
    <name type="scientific">Ligilactobacillus ruminis DSM 20403 = NBRC 102161</name>
    <dbReference type="NCBI Taxonomy" id="1423798"/>
    <lineage>
        <taxon>Bacteria</taxon>
        <taxon>Bacillati</taxon>
        <taxon>Bacillota</taxon>
        <taxon>Bacilli</taxon>
        <taxon>Lactobacillales</taxon>
        <taxon>Lactobacillaceae</taxon>
        <taxon>Ligilactobacillus</taxon>
    </lineage>
</organism>
<sequence length="506" mass="55650">MSTSVVEMRHITKKFGNFKANDDISLTLHKGEILALLGENGAGKSTLMGMLSGLLKPTEGQILVEGKEVEMESPRDAKKLGIGMVHQHFMLIPAFTVLENIILGEEPLKGGRIDYKKASQEIERLAEKYQLDIDLKAKVADITVGMQQRVEIMKALYRKANIFIFDEPTAALTPQEIDQLMKIFRALADEGKSIIFITHKLKEIKEAADRCIVIRAGRVIDDVMVADVAEEKMAEMMVGRKIRTTVDKAEVDQSKAVLEVKGLNVEKHGLQAVKNLDLTVHTGEIVGVAGVDGNGQSELIDALTGMRKIKSGSVKINGKEYANHPVREITEAGVGYIPEDRQVVGLVLPMTISENLALKNYYRKPFNNHGILEYADINQNGKDLIEKFDIRSQSEKEAVGSLSGGNQQKVIVAREIASKPDLLIAANPTRGVDVGAIEYIHEKINDERNDGRAVLLVSFELDEILKLSDRVVVMHAGEIVGEIDPKNTSAEELGLMMAGKKIADAE</sequence>
<dbReference type="InterPro" id="IPR050107">
    <property type="entry name" value="ABC_carbohydrate_import_ATPase"/>
</dbReference>
<dbReference type="GO" id="GO:0016887">
    <property type="term" value="F:ATP hydrolysis activity"/>
    <property type="evidence" value="ECO:0007669"/>
    <property type="project" value="InterPro"/>
</dbReference>
<dbReference type="OrthoDB" id="9771863at2"/>
<evidence type="ECO:0000256" key="5">
    <source>
        <dbReference type="ARBA" id="ARBA00022741"/>
    </source>
</evidence>
<dbReference type="PROSITE" id="PS50893">
    <property type="entry name" value="ABC_TRANSPORTER_2"/>
    <property type="match status" value="2"/>
</dbReference>
<feature type="domain" description="ABC transporter" evidence="9">
    <location>
        <begin position="6"/>
        <end position="241"/>
    </location>
</feature>
<dbReference type="InterPro" id="IPR017871">
    <property type="entry name" value="ABC_transporter-like_CS"/>
</dbReference>
<dbReference type="AlphaFoldDB" id="A0A1I2SM26"/>